<evidence type="ECO:0000313" key="6">
    <source>
        <dbReference type="Proteomes" id="UP001140502"/>
    </source>
</evidence>
<dbReference type="Pfam" id="PF00023">
    <property type="entry name" value="Ank"/>
    <property type="match status" value="1"/>
</dbReference>
<dbReference type="AlphaFoldDB" id="A0A9W9BPA3"/>
<dbReference type="Proteomes" id="UP001140502">
    <property type="component" value="Unassembled WGS sequence"/>
</dbReference>
<dbReference type="InterPro" id="IPR036770">
    <property type="entry name" value="Ankyrin_rpt-contain_sf"/>
</dbReference>
<dbReference type="Gene3D" id="1.25.40.20">
    <property type="entry name" value="Ankyrin repeat-containing domain"/>
    <property type="match status" value="2"/>
</dbReference>
<dbReference type="GO" id="GO:0003723">
    <property type="term" value="F:RNA binding"/>
    <property type="evidence" value="ECO:0007669"/>
    <property type="project" value="TreeGrafter"/>
</dbReference>
<dbReference type="GO" id="GO:0004540">
    <property type="term" value="F:RNA nuclease activity"/>
    <property type="evidence" value="ECO:0007669"/>
    <property type="project" value="TreeGrafter"/>
</dbReference>
<keyword evidence="2 3" id="KW-0040">ANK repeat</keyword>
<comment type="caution">
    <text evidence="5">The sequence shown here is derived from an EMBL/GenBank/DDBJ whole genome shotgun (WGS) entry which is preliminary data.</text>
</comment>
<dbReference type="SMART" id="SM00248">
    <property type="entry name" value="ANK"/>
    <property type="match status" value="8"/>
</dbReference>
<dbReference type="PROSITE" id="PS50297">
    <property type="entry name" value="ANK_REP_REGION"/>
    <property type="match status" value="1"/>
</dbReference>
<evidence type="ECO:0000256" key="2">
    <source>
        <dbReference type="ARBA" id="ARBA00023043"/>
    </source>
</evidence>
<feature type="repeat" description="ANK" evidence="3">
    <location>
        <begin position="72"/>
        <end position="104"/>
    </location>
</feature>
<organism evidence="5 6">
    <name type="scientific">Fusarium piperis</name>
    <dbReference type="NCBI Taxonomy" id="1435070"/>
    <lineage>
        <taxon>Eukaryota</taxon>
        <taxon>Fungi</taxon>
        <taxon>Dikarya</taxon>
        <taxon>Ascomycota</taxon>
        <taxon>Pezizomycotina</taxon>
        <taxon>Sordariomycetes</taxon>
        <taxon>Hypocreomycetidae</taxon>
        <taxon>Hypocreales</taxon>
        <taxon>Nectriaceae</taxon>
        <taxon>Fusarium</taxon>
        <taxon>Fusarium solani species complex</taxon>
    </lineage>
</organism>
<dbReference type="SUPFAM" id="SSF48403">
    <property type="entry name" value="Ankyrin repeat"/>
    <property type="match status" value="1"/>
</dbReference>
<keyword evidence="1" id="KW-0677">Repeat</keyword>
<dbReference type="EMBL" id="JAPEUR010000089">
    <property type="protein sequence ID" value="KAJ4321891.1"/>
    <property type="molecule type" value="Genomic_DNA"/>
</dbReference>
<reference evidence="5" key="1">
    <citation type="submission" date="2022-10" db="EMBL/GenBank/DDBJ databases">
        <title>Tapping the CABI collections for fungal endophytes: first genome assemblies for Collariella, Neodidymelliopsis, Ascochyta clinopodiicola, Didymella pomorum, Didymosphaeria variabile, Neocosmospora piperis and Neocucurbitaria cava.</title>
        <authorList>
            <person name="Hill R."/>
        </authorList>
    </citation>
    <scope>NUCLEOTIDE SEQUENCE</scope>
    <source>
        <strain evidence="5">IMI 366586</strain>
    </source>
</reference>
<proteinExistence type="predicted"/>
<dbReference type="OrthoDB" id="341259at2759"/>
<dbReference type="Pfam" id="PF12796">
    <property type="entry name" value="Ank_2"/>
    <property type="match status" value="2"/>
</dbReference>
<evidence type="ECO:0008006" key="7">
    <source>
        <dbReference type="Google" id="ProtNLM"/>
    </source>
</evidence>
<dbReference type="GO" id="GO:0006396">
    <property type="term" value="P:RNA processing"/>
    <property type="evidence" value="ECO:0007669"/>
    <property type="project" value="TreeGrafter"/>
</dbReference>
<gene>
    <name evidence="5" type="ORF">N0V84_005057</name>
</gene>
<feature type="repeat" description="ANK" evidence="3">
    <location>
        <begin position="352"/>
        <end position="395"/>
    </location>
</feature>
<dbReference type="PROSITE" id="PS50088">
    <property type="entry name" value="ANK_REPEAT"/>
    <property type="match status" value="4"/>
</dbReference>
<evidence type="ECO:0000313" key="5">
    <source>
        <dbReference type="EMBL" id="KAJ4321891.1"/>
    </source>
</evidence>
<feature type="repeat" description="ANK" evidence="3">
    <location>
        <begin position="169"/>
        <end position="202"/>
    </location>
</feature>
<keyword evidence="6" id="KW-1185">Reference proteome</keyword>
<evidence type="ECO:0000256" key="4">
    <source>
        <dbReference type="SAM" id="MobiDB-lite"/>
    </source>
</evidence>
<dbReference type="PANTHER" id="PTHR24141">
    <property type="entry name" value="2-5A-DEPENDENT RIBONUCLEASE"/>
    <property type="match status" value="1"/>
</dbReference>
<protein>
    <recommendedName>
        <fullName evidence="7">Ankyrin</fullName>
    </recommendedName>
</protein>
<name>A0A9W9BPA3_9HYPO</name>
<feature type="region of interest" description="Disordered" evidence="4">
    <location>
        <begin position="468"/>
        <end position="497"/>
    </location>
</feature>
<accession>A0A9W9BPA3</accession>
<dbReference type="PANTHER" id="PTHR24141:SF1">
    <property type="entry name" value="2-5A-DEPENDENT RIBONUCLEASE"/>
    <property type="match status" value="1"/>
</dbReference>
<evidence type="ECO:0000256" key="1">
    <source>
        <dbReference type="ARBA" id="ARBA00022737"/>
    </source>
</evidence>
<dbReference type="InterPro" id="IPR002110">
    <property type="entry name" value="Ankyrin_rpt"/>
</dbReference>
<evidence type="ECO:0000256" key="3">
    <source>
        <dbReference type="PROSITE-ProRule" id="PRU00023"/>
    </source>
</evidence>
<feature type="repeat" description="ANK" evidence="3">
    <location>
        <begin position="396"/>
        <end position="432"/>
    </location>
</feature>
<sequence>MSSTNHLAKLSQHVLLVLGEFLDTASLRAAAQVKPLNHVATWTLYQVRLGMALRMKSSVAESPFYDSKEYNVQGNAMHVAASQGHNHILQILMDNGGDINSWTRVVKITFLLDKGASLVDGQPDFDKACVPSSQRRLDAMHIAAKYGQYHLVRYLHLQYGIDIDLPDQWGNAALEYAMESSENLHVINYLISEGADLELMDDGGLTPLHRAMTLPDAEGANLTVAESIVARANMNTFTNIGRETPMTIAIRFAQSSLVAMLVDAGVFVPSGRLRGSKPQKAIAKLLASRHMSNKAIVSLMNPSINIRWRGKKNKTLLHTFAENVRWHTRDSDFSVLQALLDCGIDVNARARGGLTVLHILVADNHISSGSDDQVWFAEVLDRLLARGLDINAVDNKGWTALHHLANSQVIDRCVTLVEALVHRGIEAHVRDTVASRTALDVLLEFGEERRPETSEEYIAIVSSYQSTRTPLSSRRTTRTRLGQSTHRPNSTRRPRSI</sequence>